<comment type="caution">
    <text evidence="2">The sequence shown here is derived from an EMBL/GenBank/DDBJ whole genome shotgun (WGS) entry which is preliminary data.</text>
</comment>
<dbReference type="InterPro" id="IPR050863">
    <property type="entry name" value="CenT-Element_Derived"/>
</dbReference>
<sequence>MYKPNYFLSKRKQPLIGSIVASFPAFHVGDRGSIPRRGAESLQKAIKAVKEDKLPNKIVAIRFDVPRTSLHRHLIGSVSRPGLKCLGRNTVLGNHEWALKMVLGMTPREVREITFDFCKENGVPSNFGNENKSAGEDWFSGFRKRHPDITLRKPTGISLARANAMTRAAAKRYFQRLNSAFKITGANIDVSRVCNCDKSGLSIVPGTKLVVVKNWKTSFLPDKDGHYIPPFVIVKGKRLLDKLKTGFHHGTFVTVTKSGYMDKETFLLWIKHSQKHRPNNEESALLVLDGHGSHCKSSKALEYAVKYEIEVVCLPPHTTHWTQPLDRTFFQATQKFL</sequence>
<feature type="domain" description="DDE-1" evidence="1">
    <location>
        <begin position="224"/>
        <end position="331"/>
    </location>
</feature>
<accession>A0ABQ9IDA0</accession>
<dbReference type="PANTHER" id="PTHR19303:SF74">
    <property type="entry name" value="POGO TRANSPOSABLE ELEMENT WITH KRAB DOMAIN"/>
    <property type="match status" value="1"/>
</dbReference>
<dbReference type="Proteomes" id="UP001159363">
    <property type="component" value="Chromosome 2"/>
</dbReference>
<evidence type="ECO:0000313" key="2">
    <source>
        <dbReference type="EMBL" id="KAJ8894306.1"/>
    </source>
</evidence>
<dbReference type="PANTHER" id="PTHR19303">
    <property type="entry name" value="TRANSPOSON"/>
    <property type="match status" value="1"/>
</dbReference>
<name>A0ABQ9IDA0_9NEOP</name>
<dbReference type="Pfam" id="PF03184">
    <property type="entry name" value="DDE_1"/>
    <property type="match status" value="1"/>
</dbReference>
<evidence type="ECO:0000259" key="1">
    <source>
        <dbReference type="Pfam" id="PF03184"/>
    </source>
</evidence>
<proteinExistence type="predicted"/>
<dbReference type="InterPro" id="IPR004875">
    <property type="entry name" value="DDE_SF_endonuclease_dom"/>
</dbReference>
<reference evidence="2 3" key="1">
    <citation type="submission" date="2023-02" db="EMBL/GenBank/DDBJ databases">
        <title>LHISI_Scaffold_Assembly.</title>
        <authorList>
            <person name="Stuart O.P."/>
            <person name="Cleave R."/>
            <person name="Magrath M.J.L."/>
            <person name="Mikheyev A.S."/>
        </authorList>
    </citation>
    <scope>NUCLEOTIDE SEQUENCE [LARGE SCALE GENOMIC DNA]</scope>
    <source>
        <strain evidence="2">Daus_M_001</strain>
        <tissue evidence="2">Leg muscle</tissue>
    </source>
</reference>
<gene>
    <name evidence="2" type="ORF">PR048_006922</name>
</gene>
<evidence type="ECO:0000313" key="3">
    <source>
        <dbReference type="Proteomes" id="UP001159363"/>
    </source>
</evidence>
<organism evidence="2 3">
    <name type="scientific">Dryococelus australis</name>
    <dbReference type="NCBI Taxonomy" id="614101"/>
    <lineage>
        <taxon>Eukaryota</taxon>
        <taxon>Metazoa</taxon>
        <taxon>Ecdysozoa</taxon>
        <taxon>Arthropoda</taxon>
        <taxon>Hexapoda</taxon>
        <taxon>Insecta</taxon>
        <taxon>Pterygota</taxon>
        <taxon>Neoptera</taxon>
        <taxon>Polyneoptera</taxon>
        <taxon>Phasmatodea</taxon>
        <taxon>Verophasmatodea</taxon>
        <taxon>Anareolatae</taxon>
        <taxon>Phasmatidae</taxon>
        <taxon>Eurycanthinae</taxon>
        <taxon>Dryococelus</taxon>
    </lineage>
</organism>
<dbReference type="EMBL" id="JARBHB010000002">
    <property type="protein sequence ID" value="KAJ8894306.1"/>
    <property type="molecule type" value="Genomic_DNA"/>
</dbReference>
<keyword evidence="3" id="KW-1185">Reference proteome</keyword>
<protein>
    <recommendedName>
        <fullName evidence="1">DDE-1 domain-containing protein</fullName>
    </recommendedName>
</protein>